<evidence type="ECO:0000256" key="1">
    <source>
        <dbReference type="SAM" id="SignalP"/>
    </source>
</evidence>
<name>A0A7J6NSD6_PEROL</name>
<proteinExistence type="predicted"/>
<accession>A0A7J6NSD6</accession>
<dbReference type="AlphaFoldDB" id="A0A7J6NSD6"/>
<comment type="caution">
    <text evidence="2">The sequence shown here is derived from an EMBL/GenBank/DDBJ whole genome shotgun (WGS) entry which is preliminary data.</text>
</comment>
<organism evidence="2 3">
    <name type="scientific">Perkinsus olseni</name>
    <name type="common">Perkinsus atlanticus</name>
    <dbReference type="NCBI Taxonomy" id="32597"/>
    <lineage>
        <taxon>Eukaryota</taxon>
        <taxon>Sar</taxon>
        <taxon>Alveolata</taxon>
        <taxon>Perkinsozoa</taxon>
        <taxon>Perkinsea</taxon>
        <taxon>Perkinsida</taxon>
        <taxon>Perkinsidae</taxon>
        <taxon>Perkinsus</taxon>
    </lineage>
</organism>
<feature type="signal peptide" evidence="1">
    <location>
        <begin position="1"/>
        <end position="17"/>
    </location>
</feature>
<gene>
    <name evidence="2" type="ORF">FOZ60_004779</name>
</gene>
<protein>
    <submittedName>
        <fullName evidence="2">Uncharacterized protein</fullName>
    </submittedName>
</protein>
<evidence type="ECO:0000313" key="3">
    <source>
        <dbReference type="Proteomes" id="UP000541610"/>
    </source>
</evidence>
<feature type="chain" id="PRO_5029724249" evidence="1">
    <location>
        <begin position="18"/>
        <end position="155"/>
    </location>
</feature>
<sequence>MHPAALFLALVLQHVSGDIDNLRFQDPSALAVHGTGTTTSQDPYSKPTGRCFYGELEGCICPKGIEPVYTMKRIRGYDRVGSIVCTPRCSEDKDCPAPQHGFGVKAFCASNGRCLLSCSKFYTWCPFSSRCRPVNIGGSSRYITDICLYDQRTSR</sequence>
<dbReference type="Proteomes" id="UP000541610">
    <property type="component" value="Unassembled WGS sequence"/>
</dbReference>
<dbReference type="EMBL" id="JABANP010000207">
    <property type="protein sequence ID" value="KAF4686809.1"/>
    <property type="molecule type" value="Genomic_DNA"/>
</dbReference>
<keyword evidence="1" id="KW-0732">Signal</keyword>
<evidence type="ECO:0000313" key="2">
    <source>
        <dbReference type="EMBL" id="KAF4686809.1"/>
    </source>
</evidence>
<reference evidence="2 3" key="1">
    <citation type="submission" date="2020-04" db="EMBL/GenBank/DDBJ databases">
        <title>Perkinsus olseni comparative genomics.</title>
        <authorList>
            <person name="Bogema D.R."/>
        </authorList>
    </citation>
    <scope>NUCLEOTIDE SEQUENCE [LARGE SCALE GENOMIC DNA]</scope>
    <source>
        <strain evidence="2">00978-12</strain>
    </source>
</reference>